<feature type="domain" description="JmjC" evidence="14">
    <location>
        <begin position="285"/>
        <end position="385"/>
    </location>
</feature>
<dbReference type="Pfam" id="PF21233">
    <property type="entry name" value="WHD_RIOX1"/>
    <property type="match status" value="1"/>
</dbReference>
<feature type="region of interest" description="Disordered" evidence="13">
    <location>
        <begin position="44"/>
        <end position="88"/>
    </location>
</feature>
<evidence type="ECO:0000256" key="12">
    <source>
        <dbReference type="RuleBase" id="RU366061"/>
    </source>
</evidence>
<dbReference type="AlphaFoldDB" id="A0AA85B3C5"/>
<dbReference type="PANTHER" id="PTHR13096">
    <property type="entry name" value="MINA53 MYC INDUCED NUCLEAR ANTIGEN"/>
    <property type="match status" value="1"/>
</dbReference>
<dbReference type="InterPro" id="IPR003347">
    <property type="entry name" value="JmjC_dom"/>
</dbReference>
<keyword evidence="3" id="KW-0678">Repressor</keyword>
<name>A0AA85B3C5_9TREM</name>
<evidence type="ECO:0000256" key="13">
    <source>
        <dbReference type="SAM" id="MobiDB-lite"/>
    </source>
</evidence>
<proteinExistence type="inferred from homology"/>
<keyword evidence="5" id="KW-0156">Chromatin regulator</keyword>
<keyword evidence="9 12" id="KW-0805">Transcription regulation</keyword>
<reference evidence="17" key="1">
    <citation type="submission" date="2023-11" db="UniProtKB">
        <authorList>
            <consortium name="WormBaseParasite"/>
        </authorList>
    </citation>
    <scope>IDENTIFICATION</scope>
</reference>
<keyword evidence="8 12" id="KW-0408">Iron</keyword>
<keyword evidence="11 12" id="KW-0539">Nucleus</keyword>
<dbReference type="GO" id="GO:0051864">
    <property type="term" value="F:histone H3K36 demethylase activity"/>
    <property type="evidence" value="ECO:0007669"/>
    <property type="project" value="TreeGrafter"/>
</dbReference>
<dbReference type="SUPFAM" id="SSF51197">
    <property type="entry name" value="Clavaminate synthase-like"/>
    <property type="match status" value="1"/>
</dbReference>
<evidence type="ECO:0000256" key="11">
    <source>
        <dbReference type="ARBA" id="ARBA00023242"/>
    </source>
</evidence>
<dbReference type="PANTHER" id="PTHR13096:SF8">
    <property type="entry name" value="RIBOSOMAL OXYGENASE 1"/>
    <property type="match status" value="1"/>
</dbReference>
<dbReference type="Gene3D" id="3.90.930.40">
    <property type="match status" value="1"/>
</dbReference>
<comment type="similarity">
    <text evidence="2">Belongs to the ROX family. NO66 subfamily.</text>
</comment>
<evidence type="ECO:0000256" key="6">
    <source>
        <dbReference type="ARBA" id="ARBA00022964"/>
    </source>
</evidence>
<dbReference type="EC" id="1.14.11.-" evidence="12"/>
<dbReference type="Pfam" id="PF08007">
    <property type="entry name" value="JmjC_2"/>
    <property type="match status" value="1"/>
</dbReference>
<comment type="subcellular location">
    <subcellularLocation>
        <location evidence="1 12">Nucleus</location>
    </subcellularLocation>
</comment>
<evidence type="ECO:0000256" key="4">
    <source>
        <dbReference type="ARBA" id="ARBA00022723"/>
    </source>
</evidence>
<keyword evidence="10 12" id="KW-0804">Transcription</keyword>
<evidence type="ECO:0000256" key="9">
    <source>
        <dbReference type="ARBA" id="ARBA00023015"/>
    </source>
</evidence>
<evidence type="ECO:0000313" key="16">
    <source>
        <dbReference type="Proteomes" id="UP000050791"/>
    </source>
</evidence>
<keyword evidence="4 12" id="KW-0479">Metal-binding</keyword>
<comment type="cofactor">
    <cofactor evidence="12">
        <name>Fe(2+)</name>
        <dbReference type="ChEBI" id="CHEBI:29033"/>
    </cofactor>
    <text evidence="12">Binds 1 Fe(2+) ion per subunit.</text>
</comment>
<evidence type="ECO:0000259" key="14">
    <source>
        <dbReference type="Pfam" id="PF08007"/>
    </source>
</evidence>
<feature type="region of interest" description="Disordered" evidence="13">
    <location>
        <begin position="757"/>
        <end position="780"/>
    </location>
</feature>
<feature type="domain" description="RIOX1/NO66-like C-terminal winged helix" evidence="15">
    <location>
        <begin position="549"/>
        <end position="685"/>
    </location>
</feature>
<dbReference type="WBParaSite" id="SMTH1_24270.1">
    <property type="protein sequence ID" value="SMTH1_24270.1"/>
    <property type="gene ID" value="SMTH1_24270"/>
</dbReference>
<evidence type="ECO:0000256" key="3">
    <source>
        <dbReference type="ARBA" id="ARBA00022491"/>
    </source>
</evidence>
<protein>
    <recommendedName>
        <fullName evidence="12">Bifunctional lysine-specific demethylase and histidyl-hydroxylase</fullName>
        <ecNumber evidence="12">1.14.11.-</ecNumber>
    </recommendedName>
</protein>
<keyword evidence="7 12" id="KW-0560">Oxidoreductase</keyword>
<evidence type="ECO:0000256" key="5">
    <source>
        <dbReference type="ARBA" id="ARBA00022853"/>
    </source>
</evidence>
<evidence type="ECO:0000256" key="10">
    <source>
        <dbReference type="ARBA" id="ARBA00023163"/>
    </source>
</evidence>
<dbReference type="GO" id="GO:0005506">
    <property type="term" value="F:iron ion binding"/>
    <property type="evidence" value="ECO:0007669"/>
    <property type="project" value="UniProtKB-UniRule"/>
</dbReference>
<evidence type="ECO:0000313" key="17">
    <source>
        <dbReference type="WBParaSite" id="SMTH1_24270.1"/>
    </source>
</evidence>
<dbReference type="InterPro" id="IPR039994">
    <property type="entry name" value="NO66-like"/>
</dbReference>
<evidence type="ECO:0000256" key="7">
    <source>
        <dbReference type="ARBA" id="ARBA00023002"/>
    </source>
</evidence>
<dbReference type="InterPro" id="IPR049043">
    <property type="entry name" value="WHD_RIOX1"/>
</dbReference>
<dbReference type="Gene3D" id="2.60.120.650">
    <property type="entry name" value="Cupin"/>
    <property type="match status" value="1"/>
</dbReference>
<evidence type="ECO:0000256" key="2">
    <source>
        <dbReference type="ARBA" id="ARBA00010309"/>
    </source>
</evidence>
<evidence type="ECO:0000259" key="15">
    <source>
        <dbReference type="Pfam" id="PF21233"/>
    </source>
</evidence>
<comment type="function">
    <text evidence="12">Oxygenase that can act as both a histone lysine demethylase and a ribosomal histidine hydroxylase.</text>
</comment>
<dbReference type="Gene3D" id="1.10.10.1500">
    <property type="entry name" value="JmjC domain-containing ribosomal oxygenase (ROX), dimer domain"/>
    <property type="match status" value="1"/>
</dbReference>
<dbReference type="GO" id="GO:0032453">
    <property type="term" value="F:histone H3K4 demethylase activity"/>
    <property type="evidence" value="ECO:0007669"/>
    <property type="project" value="TreeGrafter"/>
</dbReference>
<feature type="compositionally biased region" description="Basic residues" evidence="13">
    <location>
        <begin position="66"/>
        <end position="75"/>
    </location>
</feature>
<accession>A0AA85B3C5</accession>
<keyword evidence="6 12" id="KW-0223">Dioxygenase</keyword>
<sequence length="780" mass="89271">MLSARDYYRFEKLSSQGKLKSSEEGMSLTEKLIRSLDTLNGPCSVNGISKPLTPETSNRLNEKSNTKKKRRRSKRKFSEKDGSCTTDVGCSRTRDLESSLNTADVTSESDQEFQNLYAKKQKCDHKQGLGSNTIAEKDCIQSPKNDLLNASFRPDTLSVSSKQITSSLNPLKQGEQLLKEILEPVALEEFFRVNYQKTPLHIKRSSSKCGEWLNYSFVKKLLDKEFLFFGQHVDLIEDKTLKHEIVNPPGRAFAGTVWEHYSQGKGLRFHNLQTFSRSLRFRVGLLQEYFGCNFTVTAYLLPLKSTELSFSQLEHDLFILQQEGSQNFQITSNKTNLKGQNKSVMLVKLKPGDLLYIPKGFAYTMSHTNKNTNKHTLHLCISFNQKYNWGDYLSELLPIMMKNAVENDPEFDKPLPLNSFKHLGIFFNKDSANKHAIEFEKEFRVQTIQLLKRLISKIEQRQTFPIRRLKTMCQSSHEKHQSSTAPFSLSTMTMDAVSTGKEINSTKQEQQQQPNPYDNLFIQSIDPLYLAIDKMMLKIMRESCALELSEDELIRSIFKHGSDKSNQLTIHSKIRLIRSTAIRLMLTYFENKQSDTVVDDNTLNRQHSMIPSFMVYHSLNNQGNNTDSNANVGIGFHKKFLIALTHLIRKYPVFIPVSGLPLEKHTDCLNVAITFYKLGFIITEHKLHQINDDGDENITIRESNVDNVNVSNSHHDSKSEIDKMLKHRSSLVKNIKGKKINCGLIGLEKVKDDQCPIDDNDEDTLTDNDDDDDDCIITEN</sequence>
<evidence type="ECO:0000256" key="8">
    <source>
        <dbReference type="ARBA" id="ARBA00023004"/>
    </source>
</evidence>
<evidence type="ECO:0000256" key="1">
    <source>
        <dbReference type="ARBA" id="ARBA00004123"/>
    </source>
</evidence>
<organism evidence="16 17">
    <name type="scientific">Schistosoma mattheei</name>
    <dbReference type="NCBI Taxonomy" id="31246"/>
    <lineage>
        <taxon>Eukaryota</taxon>
        <taxon>Metazoa</taxon>
        <taxon>Spiralia</taxon>
        <taxon>Lophotrochozoa</taxon>
        <taxon>Platyhelminthes</taxon>
        <taxon>Trematoda</taxon>
        <taxon>Digenea</taxon>
        <taxon>Strigeidida</taxon>
        <taxon>Schistosomatoidea</taxon>
        <taxon>Schistosomatidae</taxon>
        <taxon>Schistosoma</taxon>
    </lineage>
</organism>
<dbReference type="GO" id="GO:0005730">
    <property type="term" value="C:nucleolus"/>
    <property type="evidence" value="ECO:0007669"/>
    <property type="project" value="TreeGrafter"/>
</dbReference>
<dbReference type="Proteomes" id="UP000050791">
    <property type="component" value="Unassembled WGS sequence"/>
</dbReference>